<organism evidence="2 3">
    <name type="scientific">Ciona savignyi</name>
    <name type="common">Pacific transparent sea squirt</name>
    <dbReference type="NCBI Taxonomy" id="51511"/>
    <lineage>
        <taxon>Eukaryota</taxon>
        <taxon>Metazoa</taxon>
        <taxon>Chordata</taxon>
        <taxon>Tunicata</taxon>
        <taxon>Ascidiacea</taxon>
        <taxon>Phlebobranchia</taxon>
        <taxon>Cionidae</taxon>
        <taxon>Ciona</taxon>
    </lineage>
</organism>
<reference evidence="2" key="2">
    <citation type="submission" date="2025-08" db="UniProtKB">
        <authorList>
            <consortium name="Ensembl"/>
        </authorList>
    </citation>
    <scope>IDENTIFICATION</scope>
</reference>
<dbReference type="Proteomes" id="UP000007875">
    <property type="component" value="Unassembled WGS sequence"/>
</dbReference>
<protein>
    <submittedName>
        <fullName evidence="2">Uncharacterized protein</fullName>
    </submittedName>
</protein>
<dbReference type="GO" id="GO:0005886">
    <property type="term" value="C:plasma membrane"/>
    <property type="evidence" value="ECO:0007669"/>
    <property type="project" value="TreeGrafter"/>
</dbReference>
<feature type="region of interest" description="Disordered" evidence="1">
    <location>
        <begin position="88"/>
        <end position="112"/>
    </location>
</feature>
<accession>H2ZP96</accession>
<reference evidence="2" key="3">
    <citation type="submission" date="2025-09" db="UniProtKB">
        <authorList>
            <consortium name="Ensembl"/>
        </authorList>
    </citation>
    <scope>IDENTIFICATION</scope>
</reference>
<evidence type="ECO:0000313" key="2">
    <source>
        <dbReference type="Ensembl" id="ENSCSAVP00000019412.1"/>
    </source>
</evidence>
<dbReference type="Ensembl" id="ENSCSAVT00000019622.1">
    <property type="protein sequence ID" value="ENSCSAVP00000019412.1"/>
    <property type="gene ID" value="ENSCSAVG00000011386.1"/>
</dbReference>
<proteinExistence type="predicted"/>
<feature type="compositionally biased region" description="Basic and acidic residues" evidence="1">
    <location>
        <begin position="90"/>
        <end position="112"/>
    </location>
</feature>
<reference evidence="3" key="1">
    <citation type="submission" date="2003-08" db="EMBL/GenBank/DDBJ databases">
        <authorList>
            <person name="Birren B."/>
            <person name="Nusbaum C."/>
            <person name="Abebe A."/>
            <person name="Abouelleil A."/>
            <person name="Adekoya E."/>
            <person name="Ait-zahra M."/>
            <person name="Allen N."/>
            <person name="Allen T."/>
            <person name="An P."/>
            <person name="Anderson M."/>
            <person name="Anderson S."/>
            <person name="Arachchi H."/>
            <person name="Armbruster J."/>
            <person name="Bachantsang P."/>
            <person name="Baldwin J."/>
            <person name="Barry A."/>
            <person name="Bayul T."/>
            <person name="Blitshsteyn B."/>
            <person name="Bloom T."/>
            <person name="Blye J."/>
            <person name="Boguslavskiy L."/>
            <person name="Borowsky M."/>
            <person name="Boukhgalter B."/>
            <person name="Brunache A."/>
            <person name="Butler J."/>
            <person name="Calixte N."/>
            <person name="Calvo S."/>
            <person name="Camarata J."/>
            <person name="Campo K."/>
            <person name="Chang J."/>
            <person name="Cheshatsang Y."/>
            <person name="Citroen M."/>
            <person name="Collymore A."/>
            <person name="Considine T."/>
            <person name="Cook A."/>
            <person name="Cooke P."/>
            <person name="Corum B."/>
            <person name="Cuomo C."/>
            <person name="David R."/>
            <person name="Dawoe T."/>
            <person name="Degray S."/>
            <person name="Dodge S."/>
            <person name="Dooley K."/>
            <person name="Dorje P."/>
            <person name="Dorjee K."/>
            <person name="Dorris L."/>
            <person name="Duffey N."/>
            <person name="Dupes A."/>
            <person name="Elkins T."/>
            <person name="Engels R."/>
            <person name="Erickson J."/>
            <person name="Farina A."/>
            <person name="Faro S."/>
            <person name="Ferreira P."/>
            <person name="Fischer H."/>
            <person name="Fitzgerald M."/>
            <person name="Foley K."/>
            <person name="Gage D."/>
            <person name="Galagan J."/>
            <person name="Gearin G."/>
            <person name="Gnerre S."/>
            <person name="Gnirke A."/>
            <person name="Goyette A."/>
            <person name="Graham J."/>
            <person name="Grandbois E."/>
            <person name="Gyaltsen K."/>
            <person name="Hafez N."/>
            <person name="Hagopian D."/>
            <person name="Hagos B."/>
            <person name="Hall J."/>
            <person name="Hatcher B."/>
            <person name="Heller A."/>
            <person name="Higgins H."/>
            <person name="Honan T."/>
            <person name="Horn A."/>
            <person name="Houde N."/>
            <person name="Hughes L."/>
            <person name="Hulme W."/>
            <person name="Husby E."/>
            <person name="Iliev I."/>
            <person name="Jaffe D."/>
            <person name="Jones C."/>
            <person name="Kamal M."/>
            <person name="Kamat A."/>
            <person name="Kamvysselis M."/>
            <person name="Karlsson E."/>
            <person name="Kells C."/>
            <person name="Kieu A."/>
            <person name="Kisner P."/>
            <person name="Kodira C."/>
            <person name="Kulbokas E."/>
            <person name="Labutti K."/>
            <person name="Lama D."/>
            <person name="Landers T."/>
            <person name="Leger J."/>
            <person name="Levine S."/>
            <person name="Lewis D."/>
            <person name="Lewis T."/>
            <person name="Lindblad-toh K."/>
            <person name="Liu X."/>
            <person name="Lokyitsang T."/>
            <person name="Lokyitsang Y."/>
            <person name="Lucien O."/>
            <person name="Lui A."/>
            <person name="Ma L.J."/>
            <person name="Mabbitt R."/>
            <person name="Macdonald J."/>
            <person name="Maclean C."/>
            <person name="Major J."/>
            <person name="Manning J."/>
            <person name="Marabella R."/>
            <person name="Maru K."/>
            <person name="Matthews C."/>
            <person name="Mauceli E."/>
            <person name="Mccarthy M."/>
            <person name="Mcdonough S."/>
            <person name="Mcghee T."/>
            <person name="Meldrim J."/>
            <person name="Meneus L."/>
            <person name="Mesirov J."/>
            <person name="Mihalev A."/>
            <person name="Mihova T."/>
            <person name="Mikkelsen T."/>
            <person name="Mlenga V."/>
            <person name="Moru K."/>
            <person name="Mozes J."/>
            <person name="Mulrain L."/>
            <person name="Munson G."/>
            <person name="Naylor J."/>
            <person name="Newes C."/>
            <person name="Nguyen C."/>
            <person name="Nguyen N."/>
            <person name="Nguyen T."/>
            <person name="Nicol R."/>
            <person name="Nielsen C."/>
            <person name="Nizzari M."/>
            <person name="Norbu C."/>
            <person name="Norbu N."/>
            <person name="O'donnell P."/>
            <person name="Okoawo O."/>
            <person name="O'leary S."/>
            <person name="Omotosho B."/>
            <person name="O'neill K."/>
            <person name="Osman S."/>
            <person name="Parker S."/>
            <person name="Perrin D."/>
            <person name="Phunkhang P."/>
            <person name="Piqani B."/>
            <person name="Purcell S."/>
            <person name="Rachupka T."/>
            <person name="Ramasamy U."/>
            <person name="Rameau R."/>
            <person name="Ray V."/>
            <person name="Raymond C."/>
            <person name="Retta R."/>
            <person name="Richardson S."/>
            <person name="Rise C."/>
            <person name="Rodriguez J."/>
            <person name="Rogers J."/>
            <person name="Rogov P."/>
            <person name="Rutman M."/>
            <person name="Schupbach R."/>
            <person name="Seaman C."/>
            <person name="Settipalli S."/>
            <person name="Sharpe T."/>
            <person name="Sheridan J."/>
            <person name="Sherpa N."/>
            <person name="Shi J."/>
            <person name="Smirnov S."/>
            <person name="Smith C."/>
            <person name="Sougnez C."/>
            <person name="Spencer B."/>
            <person name="Stalker J."/>
            <person name="Stange-thomann N."/>
            <person name="Stavropoulos S."/>
            <person name="Stetson K."/>
            <person name="Stone C."/>
            <person name="Stone S."/>
            <person name="Stubbs M."/>
            <person name="Talamas J."/>
            <person name="Tchuinga P."/>
            <person name="Tenzing P."/>
            <person name="Tesfaye S."/>
            <person name="Theodore J."/>
            <person name="Thoulutsang Y."/>
            <person name="Topham K."/>
            <person name="Towey S."/>
            <person name="Tsamla T."/>
            <person name="Tsomo N."/>
            <person name="Vallee D."/>
            <person name="Vassiliev H."/>
            <person name="Venkataraman V."/>
            <person name="Vinson J."/>
            <person name="Vo A."/>
            <person name="Wade C."/>
            <person name="Wang S."/>
            <person name="Wangchuk T."/>
            <person name="Wangdi T."/>
            <person name="Whittaker C."/>
            <person name="Wilkinson J."/>
            <person name="Wu Y."/>
            <person name="Wyman D."/>
            <person name="Yadav S."/>
            <person name="Yang S."/>
            <person name="Yang X."/>
            <person name="Yeager S."/>
            <person name="Yee E."/>
            <person name="Young G."/>
            <person name="Zainoun J."/>
            <person name="Zembeck L."/>
            <person name="Zimmer A."/>
            <person name="Zody M."/>
            <person name="Lander E."/>
        </authorList>
    </citation>
    <scope>NUCLEOTIDE SEQUENCE [LARGE SCALE GENOMIC DNA]</scope>
</reference>
<dbReference type="InParanoid" id="H2ZP96"/>
<evidence type="ECO:0000256" key="1">
    <source>
        <dbReference type="SAM" id="MobiDB-lite"/>
    </source>
</evidence>
<dbReference type="PANTHER" id="PTHR15989">
    <property type="entry name" value="VEZATIN"/>
    <property type="match status" value="1"/>
</dbReference>
<dbReference type="AlphaFoldDB" id="H2ZP96"/>
<dbReference type="GO" id="GO:0098609">
    <property type="term" value="P:cell-cell adhesion"/>
    <property type="evidence" value="ECO:0007669"/>
    <property type="project" value="InterPro"/>
</dbReference>
<name>H2ZP96_CIOSA</name>
<dbReference type="InterPro" id="IPR026858">
    <property type="entry name" value="Vezatin"/>
</dbReference>
<evidence type="ECO:0000313" key="3">
    <source>
        <dbReference type="Proteomes" id="UP000007875"/>
    </source>
</evidence>
<dbReference type="GeneTree" id="ENSGT00390000003290"/>
<dbReference type="PANTHER" id="PTHR15989:SF5">
    <property type="entry name" value="VEZATIN"/>
    <property type="match status" value="1"/>
</dbReference>
<dbReference type="HOGENOM" id="CLU_1357351_0_0_1"/>
<keyword evidence="3" id="KW-1185">Reference proteome</keyword>
<sequence>MHKYVTTNAESTTKIPENRAGKTSVLRINLHSLQVHMRTAMHAAMHLEEILPDGDKKFELPENFINVQRHLESGLDCWEQVNKELSTFQESERSDEKKEHPVQPSTTREEEPVVHDIMDEEIPLEDQIFEGMADDSDDQSINDDDSFDLRPRKLVEDTATVMQELRSVLAVKTSEKEREMWKMKLFPGYKGKKVEKEKKATV</sequence>